<dbReference type="OrthoDB" id="3269111at2759"/>
<feature type="compositionally biased region" description="Polar residues" evidence="1">
    <location>
        <begin position="16"/>
        <end position="36"/>
    </location>
</feature>
<dbReference type="Proteomes" id="UP000290288">
    <property type="component" value="Unassembled WGS sequence"/>
</dbReference>
<gene>
    <name evidence="2" type="ORF">EST38_g7000</name>
</gene>
<protein>
    <submittedName>
        <fullName evidence="2">Uncharacterized protein</fullName>
    </submittedName>
</protein>
<evidence type="ECO:0000313" key="3">
    <source>
        <dbReference type="Proteomes" id="UP000290288"/>
    </source>
</evidence>
<feature type="region of interest" description="Disordered" evidence="1">
    <location>
        <begin position="1"/>
        <end position="67"/>
    </location>
</feature>
<evidence type="ECO:0000256" key="1">
    <source>
        <dbReference type="SAM" id="MobiDB-lite"/>
    </source>
</evidence>
<dbReference type="EMBL" id="SDEE01000236">
    <property type="protein sequence ID" value="RXW18854.1"/>
    <property type="molecule type" value="Genomic_DNA"/>
</dbReference>
<accession>A0A4Q2DJ54</accession>
<evidence type="ECO:0000313" key="2">
    <source>
        <dbReference type="EMBL" id="RXW18854.1"/>
    </source>
</evidence>
<organism evidence="2 3">
    <name type="scientific">Candolleomyces aberdarensis</name>
    <dbReference type="NCBI Taxonomy" id="2316362"/>
    <lineage>
        <taxon>Eukaryota</taxon>
        <taxon>Fungi</taxon>
        <taxon>Dikarya</taxon>
        <taxon>Basidiomycota</taxon>
        <taxon>Agaricomycotina</taxon>
        <taxon>Agaricomycetes</taxon>
        <taxon>Agaricomycetidae</taxon>
        <taxon>Agaricales</taxon>
        <taxon>Agaricineae</taxon>
        <taxon>Psathyrellaceae</taxon>
        <taxon>Candolleomyces</taxon>
    </lineage>
</organism>
<feature type="compositionally biased region" description="Acidic residues" evidence="1">
    <location>
        <begin position="169"/>
        <end position="178"/>
    </location>
</feature>
<proteinExistence type="predicted"/>
<comment type="caution">
    <text evidence="2">The sequence shown here is derived from an EMBL/GenBank/DDBJ whole genome shotgun (WGS) entry which is preliminary data.</text>
</comment>
<feature type="region of interest" description="Disordered" evidence="1">
    <location>
        <begin position="161"/>
        <end position="198"/>
    </location>
</feature>
<feature type="compositionally biased region" description="Basic and acidic residues" evidence="1">
    <location>
        <begin position="189"/>
        <end position="198"/>
    </location>
</feature>
<keyword evidence="3" id="KW-1185">Reference proteome</keyword>
<reference evidence="2 3" key="1">
    <citation type="submission" date="2019-01" db="EMBL/GenBank/DDBJ databases">
        <title>Draft genome sequence of Psathyrella aberdarensis IHI B618.</title>
        <authorList>
            <person name="Buettner E."/>
            <person name="Kellner H."/>
        </authorList>
    </citation>
    <scope>NUCLEOTIDE SEQUENCE [LARGE SCALE GENOMIC DNA]</scope>
    <source>
        <strain evidence="2 3">IHI B618</strain>
    </source>
</reference>
<sequence length="361" mass="40102">MSNYSDDSSDTDEDSQPTMIQDSSQESNSNLPQYQLKNCRLAQERAAQGDEETDENDGYGPSTYNDNKGIKVSVTLTEYDDPAKRKRANSKAVTHTVAVHFHEDFRFQDWFVKILTALGQDPTHLHTEEDFETMVSEAALLDKSKDGARVNVGVKELLKASRSTRDNSGVDDESDDSDDAGRKKTSKQKKLDFPPEEKEQLKIIQDLTDHYRCNDKQCSNTTCYLAGPTGKHINLTHLHLRTWAAAIQGNKEGADMDTPPNNKLFDASCPPSVADAALPVPALPVAPASNLLEPMDLDDFCMLFGISYGLKLKLEDADITGPHVLWLVSNTDLRSDAKLSIGELATLRNAEERWKVRQTAL</sequence>
<dbReference type="AlphaFoldDB" id="A0A4Q2DJ54"/>
<name>A0A4Q2DJ54_9AGAR</name>